<evidence type="ECO:0000256" key="1">
    <source>
        <dbReference type="SAM" id="MobiDB-lite"/>
    </source>
</evidence>
<gene>
    <name evidence="4" type="ORF">AARAC_003407</name>
</gene>
<dbReference type="STRING" id="656916.A0A2G7GA39"/>
<dbReference type="Proteomes" id="UP000231358">
    <property type="component" value="Unassembled WGS sequence"/>
</dbReference>
<feature type="region of interest" description="Disordered" evidence="1">
    <location>
        <begin position="270"/>
        <end position="305"/>
    </location>
</feature>
<dbReference type="PANTHER" id="PTHR31840">
    <property type="entry name" value="COILED-COIL DOMAIN-CONTAINING PROTEIN 97"/>
    <property type="match status" value="1"/>
</dbReference>
<dbReference type="AlphaFoldDB" id="A0A2G7GA39"/>
<keyword evidence="5" id="KW-1185">Reference proteome</keyword>
<feature type="domain" description="Protein kinase" evidence="2">
    <location>
        <begin position="174"/>
        <end position="261"/>
    </location>
</feature>
<protein>
    <recommendedName>
        <fullName evidence="6">Protein kinase domain-containing protein</fullName>
    </recommendedName>
</protein>
<dbReference type="Gene3D" id="1.10.510.10">
    <property type="entry name" value="Transferase(Phosphotransferase) domain 1"/>
    <property type="match status" value="1"/>
</dbReference>
<dbReference type="GO" id="GO:0005524">
    <property type="term" value="F:ATP binding"/>
    <property type="evidence" value="ECO:0007669"/>
    <property type="project" value="InterPro"/>
</dbReference>
<name>A0A2G7GA39_9EURO</name>
<feature type="domain" description="CCD97-like C-terminal" evidence="3">
    <location>
        <begin position="28"/>
        <end position="90"/>
    </location>
</feature>
<sequence>MGTGIQAENDTNNVSGAMPLSPATQVKNRRKRYLDTHPEYFSADLELADPLLYDRLIRRFQTPAEREAEGRAKGFSGILQADLDRSEAKLDALSHPDPNAMFSYSRGPNGEILAEDKDEIPTSKEEGEKIWQWEMTLRFIRGEDRDFDYTTVDENDDYDDWNEEQERYFDDEEPEWIVEDSYDPRALDVWSCAITAFAIFAGKVPWDLADDEDKSYQPFAEAGTFAKALPEKELATLVLRMLHPFPEKRMPISEVLEDPWVQAIECCSPEPNHSSTGQGDNAGDCGITKMHDHRPLTDELASNSD</sequence>
<evidence type="ECO:0000259" key="3">
    <source>
        <dbReference type="Pfam" id="PF09747"/>
    </source>
</evidence>
<comment type="caution">
    <text evidence="4">The sequence shown here is derived from an EMBL/GenBank/DDBJ whole genome shotgun (WGS) entry which is preliminary data.</text>
</comment>
<feature type="region of interest" description="Disordered" evidence="1">
    <location>
        <begin position="1"/>
        <end position="27"/>
    </location>
</feature>
<feature type="compositionally biased region" description="Polar residues" evidence="1">
    <location>
        <begin position="1"/>
        <end position="15"/>
    </location>
</feature>
<dbReference type="Pfam" id="PF00069">
    <property type="entry name" value="Pkinase"/>
    <property type="match status" value="1"/>
</dbReference>
<feature type="domain" description="CCD97-like C-terminal" evidence="3">
    <location>
        <begin position="120"/>
        <end position="172"/>
    </location>
</feature>
<dbReference type="InterPro" id="IPR000719">
    <property type="entry name" value="Prot_kinase_dom"/>
</dbReference>
<evidence type="ECO:0000259" key="2">
    <source>
        <dbReference type="Pfam" id="PF00069"/>
    </source>
</evidence>
<organism evidence="4 5">
    <name type="scientific">Aspergillus arachidicola</name>
    <dbReference type="NCBI Taxonomy" id="656916"/>
    <lineage>
        <taxon>Eukaryota</taxon>
        <taxon>Fungi</taxon>
        <taxon>Dikarya</taxon>
        <taxon>Ascomycota</taxon>
        <taxon>Pezizomycotina</taxon>
        <taxon>Eurotiomycetes</taxon>
        <taxon>Eurotiomycetidae</taxon>
        <taxon>Eurotiales</taxon>
        <taxon>Aspergillaceae</taxon>
        <taxon>Aspergillus</taxon>
        <taxon>Aspergillus subgen. Circumdati</taxon>
    </lineage>
</organism>
<dbReference type="InterPro" id="IPR011009">
    <property type="entry name" value="Kinase-like_dom_sf"/>
</dbReference>
<dbReference type="SUPFAM" id="SSF56112">
    <property type="entry name" value="Protein kinase-like (PK-like)"/>
    <property type="match status" value="1"/>
</dbReference>
<evidence type="ECO:0000313" key="5">
    <source>
        <dbReference type="Proteomes" id="UP000231358"/>
    </source>
</evidence>
<dbReference type="InterPro" id="IPR040233">
    <property type="entry name" value="CCD97-like_C"/>
</dbReference>
<evidence type="ECO:0000313" key="4">
    <source>
        <dbReference type="EMBL" id="PIG89704.1"/>
    </source>
</evidence>
<reference evidence="4 5" key="1">
    <citation type="submission" date="2017-05" db="EMBL/GenBank/DDBJ databases">
        <title>Genome sequence for an aflatoxigenic pathogen of Argentinian peanut, Aspergillus arachidicola.</title>
        <authorList>
            <person name="Moore G."/>
            <person name="Beltz S.B."/>
            <person name="Mack B.M."/>
        </authorList>
    </citation>
    <scope>NUCLEOTIDE SEQUENCE [LARGE SCALE GENOMIC DNA]</scope>
    <source>
        <strain evidence="4 5">CBS 117610</strain>
    </source>
</reference>
<dbReference type="GO" id="GO:0004672">
    <property type="term" value="F:protein kinase activity"/>
    <property type="evidence" value="ECO:0007669"/>
    <property type="project" value="InterPro"/>
</dbReference>
<evidence type="ECO:0008006" key="6">
    <source>
        <dbReference type="Google" id="ProtNLM"/>
    </source>
</evidence>
<proteinExistence type="predicted"/>
<dbReference type="InterPro" id="IPR018613">
    <property type="entry name" value="Ccdc97-like"/>
</dbReference>
<accession>A0A2G7GA39</accession>
<dbReference type="PANTHER" id="PTHR31840:SF1">
    <property type="entry name" value="COILED-COIL DOMAIN-CONTAINING PROTEIN 97"/>
    <property type="match status" value="1"/>
</dbReference>
<dbReference type="EMBL" id="NEXV01000046">
    <property type="protein sequence ID" value="PIG89704.1"/>
    <property type="molecule type" value="Genomic_DNA"/>
</dbReference>
<dbReference type="Pfam" id="PF09747">
    <property type="entry name" value="CCD97-like_C"/>
    <property type="match status" value="2"/>
</dbReference>